<dbReference type="AlphaFoldDB" id="A0ABD0MBK9"/>
<evidence type="ECO:0000313" key="1">
    <source>
        <dbReference type="EMBL" id="KAK7508650.1"/>
    </source>
</evidence>
<evidence type="ECO:0000313" key="2">
    <source>
        <dbReference type="Proteomes" id="UP001519460"/>
    </source>
</evidence>
<gene>
    <name evidence="1" type="ORF">BaRGS_00000216</name>
</gene>
<protein>
    <submittedName>
        <fullName evidence="1">Uncharacterized protein</fullName>
    </submittedName>
</protein>
<comment type="caution">
    <text evidence="1">The sequence shown here is derived from an EMBL/GenBank/DDBJ whole genome shotgun (WGS) entry which is preliminary data.</text>
</comment>
<reference evidence="1 2" key="1">
    <citation type="journal article" date="2023" name="Sci. Data">
        <title>Genome assembly of the Korean intertidal mud-creeper Batillaria attramentaria.</title>
        <authorList>
            <person name="Patra A.K."/>
            <person name="Ho P.T."/>
            <person name="Jun S."/>
            <person name="Lee S.J."/>
            <person name="Kim Y."/>
            <person name="Won Y.J."/>
        </authorList>
    </citation>
    <scope>NUCLEOTIDE SEQUENCE [LARGE SCALE GENOMIC DNA]</scope>
    <source>
        <strain evidence="1">Wonlab-2016</strain>
    </source>
</reference>
<proteinExistence type="predicted"/>
<organism evidence="1 2">
    <name type="scientific">Batillaria attramentaria</name>
    <dbReference type="NCBI Taxonomy" id="370345"/>
    <lineage>
        <taxon>Eukaryota</taxon>
        <taxon>Metazoa</taxon>
        <taxon>Spiralia</taxon>
        <taxon>Lophotrochozoa</taxon>
        <taxon>Mollusca</taxon>
        <taxon>Gastropoda</taxon>
        <taxon>Caenogastropoda</taxon>
        <taxon>Sorbeoconcha</taxon>
        <taxon>Cerithioidea</taxon>
        <taxon>Batillariidae</taxon>
        <taxon>Batillaria</taxon>
    </lineage>
</organism>
<dbReference type="EMBL" id="JACVVK020000001">
    <property type="protein sequence ID" value="KAK7508650.1"/>
    <property type="molecule type" value="Genomic_DNA"/>
</dbReference>
<dbReference type="Proteomes" id="UP001519460">
    <property type="component" value="Unassembled WGS sequence"/>
</dbReference>
<sequence length="80" mass="9150">MRASTRTHWPPAGYQMRHPGISPLTITEKPFSERAGIHFQPPSDVRVVHAVDTYCRETVISPHHQAPLSTLTPMARLFWF</sequence>
<accession>A0ABD0MBK9</accession>
<keyword evidence="2" id="KW-1185">Reference proteome</keyword>
<name>A0ABD0MBK9_9CAEN</name>